<dbReference type="STRING" id="1034346.GCA_000313565_00507"/>
<feature type="transmembrane region" description="Helical" evidence="1">
    <location>
        <begin position="198"/>
        <end position="215"/>
    </location>
</feature>
<dbReference type="OrthoDB" id="9788195at2"/>
<accession>A0A318KJ68</accession>
<dbReference type="Pfam" id="PF06182">
    <property type="entry name" value="ABC2_membrane_6"/>
    <property type="match status" value="1"/>
</dbReference>
<evidence type="ECO:0000256" key="1">
    <source>
        <dbReference type="SAM" id="Phobius"/>
    </source>
</evidence>
<keyword evidence="3" id="KW-1185">Reference proteome</keyword>
<keyword evidence="1" id="KW-1133">Transmembrane helix</keyword>
<comment type="caution">
    <text evidence="2">The sequence shown here is derived from an EMBL/GenBank/DDBJ whole genome shotgun (WGS) entry which is preliminary data.</text>
</comment>
<feature type="transmembrane region" description="Helical" evidence="1">
    <location>
        <begin position="227"/>
        <end position="246"/>
    </location>
</feature>
<reference evidence="2 3" key="1">
    <citation type="submission" date="2018-05" db="EMBL/GenBank/DDBJ databases">
        <title>Genomic Encyclopedia of Type Strains, Phase IV (KMG-IV): sequencing the most valuable type-strain genomes for metagenomic binning, comparative biology and taxonomic classification.</title>
        <authorList>
            <person name="Goeker M."/>
        </authorList>
    </citation>
    <scope>NUCLEOTIDE SEQUENCE [LARGE SCALE GENOMIC DNA]</scope>
    <source>
        <strain evidence="2 3">JC118</strain>
    </source>
</reference>
<proteinExistence type="predicted"/>
<dbReference type="PANTHER" id="PTHR36833:SF1">
    <property type="entry name" value="INTEGRAL MEMBRANE TRANSPORT PROTEIN"/>
    <property type="match status" value="1"/>
</dbReference>
<dbReference type="InterPro" id="IPR010390">
    <property type="entry name" value="ABC-2_transporter-like"/>
</dbReference>
<gene>
    <name evidence="2" type="ORF">DES51_10891</name>
</gene>
<feature type="transmembrane region" description="Helical" evidence="1">
    <location>
        <begin position="144"/>
        <end position="170"/>
    </location>
</feature>
<organism evidence="2 3">
    <name type="scientific">Dielma fastidiosa</name>
    <dbReference type="NCBI Taxonomy" id="1034346"/>
    <lineage>
        <taxon>Bacteria</taxon>
        <taxon>Bacillati</taxon>
        <taxon>Bacillota</taxon>
        <taxon>Erysipelotrichia</taxon>
        <taxon>Erysipelotrichales</taxon>
        <taxon>Erysipelotrichaceae</taxon>
        <taxon>Dielma</taxon>
    </lineage>
</organism>
<dbReference type="PANTHER" id="PTHR36833">
    <property type="entry name" value="SLR0610 PROTEIN-RELATED"/>
    <property type="match status" value="1"/>
</dbReference>
<dbReference type="AlphaFoldDB" id="A0A318KJ68"/>
<feature type="transmembrane region" description="Helical" evidence="1">
    <location>
        <begin position="118"/>
        <end position="138"/>
    </location>
</feature>
<feature type="transmembrane region" description="Helical" evidence="1">
    <location>
        <begin position="20"/>
        <end position="44"/>
    </location>
</feature>
<dbReference type="RefSeq" id="WP_022936811.1">
    <property type="nucleotide sequence ID" value="NZ_CABKRQ010000001.1"/>
</dbReference>
<evidence type="ECO:0000313" key="2">
    <source>
        <dbReference type="EMBL" id="PXX78164.1"/>
    </source>
</evidence>
<dbReference type="EMBL" id="QJKH01000008">
    <property type="protein sequence ID" value="PXX78164.1"/>
    <property type="molecule type" value="Genomic_DNA"/>
</dbReference>
<keyword evidence="1" id="KW-0812">Transmembrane</keyword>
<dbReference type="Proteomes" id="UP000247612">
    <property type="component" value="Unassembled WGS sequence"/>
</dbReference>
<protein>
    <submittedName>
        <fullName evidence="2">ABC-2 type transport system permease protein</fullName>
    </submittedName>
</protein>
<keyword evidence="1" id="KW-0472">Membrane</keyword>
<name>A0A318KJ68_9FIRM</name>
<sequence>MKLFFRYFLMELKSAMEYKLSFLLVALGQFIVSFSAFLGAAFLLQRFTSIKGYSMEMIMLCTASVLLQYTLAECLGRGFDNFPSLVKSGKFDRILLRPQNTMLQVMGSRFEFTRIGRLIQAVILMAVGLSGANVAWSIGRIMTLIFMMIGGICLFIGIFIITAAFCFFTIEGLEIFNVFTNGAVEFGKYPIAVFGKRILQFCTYIIPYALIQYYPLLYLMGESNQTFLIGVPLLACLFLIPAVLIWQFGVKHYKSCGS</sequence>
<evidence type="ECO:0000313" key="3">
    <source>
        <dbReference type="Proteomes" id="UP000247612"/>
    </source>
</evidence>